<gene>
    <name evidence="3" type="ORF">BaRGS_00008539</name>
</gene>
<organism evidence="3 4">
    <name type="scientific">Batillaria attramentaria</name>
    <dbReference type="NCBI Taxonomy" id="370345"/>
    <lineage>
        <taxon>Eukaryota</taxon>
        <taxon>Metazoa</taxon>
        <taxon>Spiralia</taxon>
        <taxon>Lophotrochozoa</taxon>
        <taxon>Mollusca</taxon>
        <taxon>Gastropoda</taxon>
        <taxon>Caenogastropoda</taxon>
        <taxon>Sorbeoconcha</taxon>
        <taxon>Cerithioidea</taxon>
        <taxon>Batillariidae</taxon>
        <taxon>Batillaria</taxon>
    </lineage>
</organism>
<dbReference type="InterPro" id="IPR000608">
    <property type="entry name" value="UBC"/>
</dbReference>
<dbReference type="InterPro" id="IPR016135">
    <property type="entry name" value="UBQ-conjugating_enzyme/RWD"/>
</dbReference>
<protein>
    <recommendedName>
        <fullName evidence="2">UBC core domain-containing protein</fullName>
    </recommendedName>
</protein>
<dbReference type="CDD" id="cd23814">
    <property type="entry name" value="UEV_AKTIP"/>
    <property type="match status" value="1"/>
</dbReference>
<dbReference type="SUPFAM" id="SSF54495">
    <property type="entry name" value="UBC-like"/>
    <property type="match status" value="1"/>
</dbReference>
<dbReference type="AlphaFoldDB" id="A0ABD0LM43"/>
<evidence type="ECO:0000313" key="4">
    <source>
        <dbReference type="Proteomes" id="UP001519460"/>
    </source>
</evidence>
<reference evidence="3 4" key="1">
    <citation type="journal article" date="2023" name="Sci. Data">
        <title>Genome assembly of the Korean intertidal mud-creeper Batillaria attramentaria.</title>
        <authorList>
            <person name="Patra A.K."/>
            <person name="Ho P.T."/>
            <person name="Jun S."/>
            <person name="Lee S.J."/>
            <person name="Kim Y."/>
            <person name="Won Y.J."/>
        </authorList>
    </citation>
    <scope>NUCLEOTIDE SEQUENCE [LARGE SCALE GENOMIC DNA]</scope>
    <source>
        <strain evidence="3">Wonlab-2016</strain>
    </source>
</reference>
<feature type="region of interest" description="Disordered" evidence="1">
    <location>
        <begin position="121"/>
        <end position="161"/>
    </location>
</feature>
<name>A0ABD0LM43_9CAEN</name>
<dbReference type="EMBL" id="JACVVK020000038">
    <property type="protein sequence ID" value="KAK7500316.1"/>
    <property type="molecule type" value="Genomic_DNA"/>
</dbReference>
<dbReference type="PROSITE" id="PS50127">
    <property type="entry name" value="UBC_2"/>
    <property type="match status" value="1"/>
</dbReference>
<comment type="caution">
    <text evidence="3">The sequence shown here is derived from an EMBL/GenBank/DDBJ whole genome shotgun (WGS) entry which is preliminary data.</text>
</comment>
<dbReference type="Pfam" id="PF00179">
    <property type="entry name" value="UQ_con"/>
    <property type="match status" value="1"/>
</dbReference>
<feature type="domain" description="UBC core" evidence="2">
    <location>
        <begin position="1"/>
        <end position="91"/>
    </location>
</feature>
<evidence type="ECO:0000256" key="1">
    <source>
        <dbReference type="SAM" id="MobiDB-lite"/>
    </source>
</evidence>
<keyword evidence="4" id="KW-1185">Reference proteome</keyword>
<sequence length="161" mass="18739">MQMLCVQDFVFEFPIFHPLVDPVTGRIDVKRAFPKWRRNVNHLWQVLMYARKIFYKIETKAPLNGEAASLYEQDMEQYRQHVADSVQAAKQRLMQPPTSDDPFALRFSPWSDPVHTEVKQQMLNSKARQSEERSANPRDLGLSWMRPGSTQTFARDDPASA</sequence>
<dbReference type="Gene3D" id="3.10.110.10">
    <property type="entry name" value="Ubiquitin Conjugating Enzyme"/>
    <property type="match status" value="1"/>
</dbReference>
<evidence type="ECO:0000259" key="2">
    <source>
        <dbReference type="PROSITE" id="PS50127"/>
    </source>
</evidence>
<dbReference type="Proteomes" id="UP001519460">
    <property type="component" value="Unassembled WGS sequence"/>
</dbReference>
<accession>A0ABD0LM43</accession>
<evidence type="ECO:0000313" key="3">
    <source>
        <dbReference type="EMBL" id="KAK7500316.1"/>
    </source>
</evidence>
<proteinExistence type="predicted"/>